<evidence type="ECO:0008006" key="4">
    <source>
        <dbReference type="Google" id="ProtNLM"/>
    </source>
</evidence>
<dbReference type="Proteomes" id="UP000604046">
    <property type="component" value="Unassembled WGS sequence"/>
</dbReference>
<dbReference type="InterPro" id="IPR013762">
    <property type="entry name" value="Integrase-like_cat_sf"/>
</dbReference>
<comment type="caution">
    <text evidence="2">The sequence shown here is derived from an EMBL/GenBank/DDBJ whole genome shotgun (WGS) entry which is preliminary data.</text>
</comment>
<evidence type="ECO:0000313" key="3">
    <source>
        <dbReference type="Proteomes" id="UP000604046"/>
    </source>
</evidence>
<dbReference type="SUPFAM" id="SSF56349">
    <property type="entry name" value="DNA breaking-rejoining enzymes"/>
    <property type="match status" value="1"/>
</dbReference>
<dbReference type="GO" id="GO:0015074">
    <property type="term" value="P:DNA integration"/>
    <property type="evidence" value="ECO:0007669"/>
    <property type="project" value="InterPro"/>
</dbReference>
<dbReference type="Gene3D" id="1.10.443.10">
    <property type="entry name" value="Intergrase catalytic core"/>
    <property type="match status" value="1"/>
</dbReference>
<name>A0A812RLK8_9DINO</name>
<sequence length="1008" mass="112979">MCSFLRTLAVSVVRLASDTPGSGLRLPATAGRLNQLREQLGELGHVPYAGSGRRFDGVRRERAFTATQALPVVSSRLSLPEHVQNFDPTPYLSPTFRHVYESPGDFLKAEEEMPPPIRVRGTASRQELLKVFERWDKLGRLYICHEKEVSPLDRCEIFAVAKDVDRDRQILHRKRRNMRERHLVGASKDLPHGVLLCQLPLEDKYVCVCSVDDVKDFYHAYSASTERAKSSPVGPSFRASEVAHLGAFKDAIREGRLHVMSRVACCFRGLGMGDHAAVDIAQESHTNLLKAYGGLVEGEVLRYRNPLPDPPSKFYEGIMIDDHLGIQLLERRSSLRATLDQAGRDEEAFASAEQAYAEANLESHPKKRQRRVLNAKVWGIEIEGLRGLVGPVRSRLLALATLTARAAAPGPVDQQVLEGLCGLWSFSAQFRRPMFSFMYAMYHQQGPGRADEPFRLTREARHELSLLACLAPLCLTDLRAIPDDFLYCVDASPSGAGVCRTKVGRVASREFWRRGDKLGYRMPLLSKLSASLIGSGWGEEAVESMLHASEPESWDPEEDGETPHSAVTALVEGFLRRALRGGGSHFPVPTPLADAPFDFLEVPLVGPAAYHVLVSPRPQVEAGQGFVGEQRAFGVMRLLEPWTFLLSRGAITKADMIPATADSKAFEELGWVGEDFDEAPYVLAKNLYIAGLHLPTWSIRAIRLDLLQRLETWLLTKGPGETLEDMARHHIAVLSEWLEEYMIDLFVNKHSRRDAAETLNAVGQKYGWLKSSLASAWSLVRTWEGLEPSEHHPPLPVQVLRALATTALAWSWPRVAVLLVLGFFGLLRPSEAIGLRRQDVSLPSDHFERDVLFIRVGSPKTRHRGARSQHVRVDEPGVAAWVDSLVGQMPLWRRLWSGSWAAFRRRFELLQLEVLGARFFLPSSLRPGGATFLFRLWDENLTRVQWRGRWRSFRMLEIFVQELGADQGKWCEKLSGRTVLAELAEDQGKWCEKLSGRTVLAELAEARG</sequence>
<dbReference type="GO" id="GO:0006310">
    <property type="term" value="P:DNA recombination"/>
    <property type="evidence" value="ECO:0007669"/>
    <property type="project" value="UniProtKB-KW"/>
</dbReference>
<dbReference type="AlphaFoldDB" id="A0A812RLK8"/>
<evidence type="ECO:0000256" key="1">
    <source>
        <dbReference type="ARBA" id="ARBA00023172"/>
    </source>
</evidence>
<dbReference type="EMBL" id="CAJNDS010002357">
    <property type="protein sequence ID" value="CAE7447660.1"/>
    <property type="molecule type" value="Genomic_DNA"/>
</dbReference>
<gene>
    <name evidence="2" type="ORF">SNAT2548_LOCUS24427</name>
</gene>
<organism evidence="2 3">
    <name type="scientific">Symbiodinium natans</name>
    <dbReference type="NCBI Taxonomy" id="878477"/>
    <lineage>
        <taxon>Eukaryota</taxon>
        <taxon>Sar</taxon>
        <taxon>Alveolata</taxon>
        <taxon>Dinophyceae</taxon>
        <taxon>Suessiales</taxon>
        <taxon>Symbiodiniaceae</taxon>
        <taxon>Symbiodinium</taxon>
    </lineage>
</organism>
<protein>
    <recommendedName>
        <fullName evidence="4">Tyr recombinase domain-containing protein</fullName>
    </recommendedName>
</protein>
<proteinExistence type="predicted"/>
<accession>A0A812RLK8</accession>
<dbReference type="GO" id="GO:0003677">
    <property type="term" value="F:DNA binding"/>
    <property type="evidence" value="ECO:0007669"/>
    <property type="project" value="InterPro"/>
</dbReference>
<reference evidence="2" key="1">
    <citation type="submission" date="2021-02" db="EMBL/GenBank/DDBJ databases">
        <authorList>
            <person name="Dougan E. K."/>
            <person name="Rhodes N."/>
            <person name="Thang M."/>
            <person name="Chan C."/>
        </authorList>
    </citation>
    <scope>NUCLEOTIDE SEQUENCE</scope>
</reference>
<keyword evidence="1" id="KW-0233">DNA recombination</keyword>
<dbReference type="InterPro" id="IPR011010">
    <property type="entry name" value="DNA_brk_join_enz"/>
</dbReference>
<evidence type="ECO:0000313" key="2">
    <source>
        <dbReference type="EMBL" id="CAE7447660.1"/>
    </source>
</evidence>
<keyword evidence="3" id="KW-1185">Reference proteome</keyword>